<reference evidence="2" key="1">
    <citation type="journal article" date="2020" name="Stud. Mycol.">
        <title>101 Dothideomycetes genomes: A test case for predicting lifestyles and emergence of pathogens.</title>
        <authorList>
            <person name="Haridas S."/>
            <person name="Albert R."/>
            <person name="Binder M."/>
            <person name="Bloem J."/>
            <person name="LaButti K."/>
            <person name="Salamov A."/>
            <person name="Andreopoulos B."/>
            <person name="Baker S."/>
            <person name="Barry K."/>
            <person name="Bills G."/>
            <person name="Bluhm B."/>
            <person name="Cannon C."/>
            <person name="Castanera R."/>
            <person name="Culley D."/>
            <person name="Daum C."/>
            <person name="Ezra D."/>
            <person name="Gonzalez J."/>
            <person name="Henrissat B."/>
            <person name="Kuo A."/>
            <person name="Liang C."/>
            <person name="Lipzen A."/>
            <person name="Lutzoni F."/>
            <person name="Magnuson J."/>
            <person name="Mondo S."/>
            <person name="Nolan M."/>
            <person name="Ohm R."/>
            <person name="Pangilinan J."/>
            <person name="Park H.-J."/>
            <person name="Ramirez L."/>
            <person name="Alfaro M."/>
            <person name="Sun H."/>
            <person name="Tritt A."/>
            <person name="Yoshinaga Y."/>
            <person name="Zwiers L.-H."/>
            <person name="Turgeon B."/>
            <person name="Goodwin S."/>
            <person name="Spatafora J."/>
            <person name="Crous P."/>
            <person name="Grigoriev I."/>
        </authorList>
    </citation>
    <scope>NUCLEOTIDE SEQUENCE [LARGE SCALE GENOMIC DNA]</scope>
    <source>
        <strain evidence="2">CBS 304.66</strain>
    </source>
</reference>
<proteinExistence type="predicted"/>
<sequence length="66" mass="7248">MVDSQFYVNCTHVEIINPSAIIGAPGPLVDIPGLYERGQPDVYFSSYDVYFGTLNFVPPAPVVWNG</sequence>
<dbReference type="Proteomes" id="UP000800093">
    <property type="component" value="Unassembled WGS sequence"/>
</dbReference>
<dbReference type="Gene3D" id="2.70.50.70">
    <property type="match status" value="1"/>
</dbReference>
<evidence type="ECO:0000313" key="2">
    <source>
        <dbReference type="Proteomes" id="UP000800093"/>
    </source>
</evidence>
<dbReference type="AlphaFoldDB" id="A0A9P4TNK7"/>
<name>A0A9P4TNK7_9PLEO</name>
<protein>
    <submittedName>
        <fullName evidence="1">Uncharacterized protein</fullName>
    </submittedName>
</protein>
<organism evidence="1 2">
    <name type="scientific">Lojkania enalia</name>
    <dbReference type="NCBI Taxonomy" id="147567"/>
    <lineage>
        <taxon>Eukaryota</taxon>
        <taxon>Fungi</taxon>
        <taxon>Dikarya</taxon>
        <taxon>Ascomycota</taxon>
        <taxon>Pezizomycotina</taxon>
        <taxon>Dothideomycetes</taxon>
        <taxon>Pleosporomycetidae</taxon>
        <taxon>Pleosporales</taxon>
        <taxon>Pleosporales incertae sedis</taxon>
        <taxon>Lojkania</taxon>
    </lineage>
</organism>
<comment type="caution">
    <text evidence="1">The sequence shown here is derived from an EMBL/GenBank/DDBJ whole genome shotgun (WGS) entry which is preliminary data.</text>
</comment>
<dbReference type="OrthoDB" id="6038816at2759"/>
<gene>
    <name evidence="1" type="ORF">CC78DRAFT_575076</name>
</gene>
<accession>A0A9P4TNK7</accession>
<keyword evidence="2" id="KW-1185">Reference proteome</keyword>
<evidence type="ECO:0000313" key="1">
    <source>
        <dbReference type="EMBL" id="KAF2269511.1"/>
    </source>
</evidence>
<dbReference type="EMBL" id="ML986582">
    <property type="protein sequence ID" value="KAF2269511.1"/>
    <property type="molecule type" value="Genomic_DNA"/>
</dbReference>